<sequence>MKSIFDIKSYLTFTKNTFQKNLSYRANAIIFFLGELMLLFVTFYLWKAIYRSSDSMIIKGFSLNEMIVYVLISFITSVIINSDIGYSISREVKDGSIAINLIRPINYEKRMFFESLGNLMYSFIVVFFIGFILITILQINYSGKFSVANTILYIISILAGFIINFYYSYMFGLLSFKITNMWGLTQIMNAISQLLSGALIPMVFFPSWIQGIFNFLPFSSMIYTPSMIYLGKLTNIEIIKAISIQILWIIILIIISRQMWKSLIKELSILGG</sequence>
<dbReference type="RefSeq" id="WP_016206501.1">
    <property type="nucleotide sequence ID" value="NZ_ASRV01000058.1"/>
</dbReference>
<feature type="transmembrane region" description="Helical" evidence="1">
    <location>
        <begin position="28"/>
        <end position="46"/>
    </location>
</feature>
<name>R9CDG9_9CLOT</name>
<dbReference type="AlphaFoldDB" id="R9CDG9"/>
<comment type="caution">
    <text evidence="2">The sequence shown here is derived from an EMBL/GenBank/DDBJ whole genome shotgun (WGS) entry which is preliminary data.</text>
</comment>
<keyword evidence="1" id="KW-0812">Transmembrane</keyword>
<dbReference type="Pfam" id="PF06182">
    <property type="entry name" value="ABC2_membrane_6"/>
    <property type="match status" value="1"/>
</dbReference>
<feature type="transmembrane region" description="Helical" evidence="1">
    <location>
        <begin position="238"/>
        <end position="255"/>
    </location>
</feature>
<protein>
    <recommendedName>
        <fullName evidence="4">ABC transporter permease</fullName>
    </recommendedName>
</protein>
<evidence type="ECO:0000313" key="2">
    <source>
        <dbReference type="EMBL" id="EOR27308.1"/>
    </source>
</evidence>
<accession>R9CDG9</accession>
<dbReference type="PANTHER" id="PTHR36832">
    <property type="entry name" value="SLR1174 PROTEIN-RELATED"/>
    <property type="match status" value="1"/>
</dbReference>
<dbReference type="PATRIC" id="fig|1202534.3.peg.1063"/>
<reference evidence="2 3" key="1">
    <citation type="submission" date="2013-03" db="EMBL/GenBank/DDBJ databases">
        <title>Whole genome shotgun sequencing of Clostridium sartagoforme AAU1.</title>
        <authorList>
            <person name="Joshi C.G."/>
            <person name="Duggirala S.M."/>
            <person name="Nathani N.M."/>
            <person name="Bhatt V.D."/>
            <person name="Patel A.K."/>
            <person name="Pandya P.R."/>
            <person name="KaPatel J.A."/>
        </authorList>
    </citation>
    <scope>NUCLEOTIDE SEQUENCE [LARGE SCALE GENOMIC DNA]</scope>
    <source>
        <strain evidence="2 3">AAU1</strain>
    </source>
</reference>
<evidence type="ECO:0000313" key="3">
    <source>
        <dbReference type="Proteomes" id="UP000013988"/>
    </source>
</evidence>
<proteinExistence type="predicted"/>
<organism evidence="2 3">
    <name type="scientific">Clostridium sartagoforme AAU1</name>
    <dbReference type="NCBI Taxonomy" id="1202534"/>
    <lineage>
        <taxon>Bacteria</taxon>
        <taxon>Bacillati</taxon>
        <taxon>Bacillota</taxon>
        <taxon>Clostridia</taxon>
        <taxon>Eubacteriales</taxon>
        <taxon>Clostridiaceae</taxon>
        <taxon>Clostridium</taxon>
    </lineage>
</organism>
<feature type="transmembrane region" description="Helical" evidence="1">
    <location>
        <begin position="119"/>
        <end position="139"/>
    </location>
</feature>
<dbReference type="InterPro" id="IPR010390">
    <property type="entry name" value="ABC-2_transporter-like"/>
</dbReference>
<dbReference type="Proteomes" id="UP000013988">
    <property type="component" value="Unassembled WGS sequence"/>
</dbReference>
<gene>
    <name evidence="2" type="ORF">A500_05291</name>
</gene>
<dbReference type="EMBL" id="ASRV01000058">
    <property type="protein sequence ID" value="EOR27308.1"/>
    <property type="molecule type" value="Genomic_DNA"/>
</dbReference>
<dbReference type="PANTHER" id="PTHR36832:SF1">
    <property type="entry name" value="SLR1174 PROTEIN"/>
    <property type="match status" value="1"/>
</dbReference>
<keyword evidence="1" id="KW-0472">Membrane</keyword>
<dbReference type="OrthoDB" id="8582979at2"/>
<keyword evidence="3" id="KW-1185">Reference proteome</keyword>
<keyword evidence="1" id="KW-1133">Transmembrane helix</keyword>
<feature type="transmembrane region" description="Helical" evidence="1">
    <location>
        <begin position="66"/>
        <end position="86"/>
    </location>
</feature>
<evidence type="ECO:0008006" key="4">
    <source>
        <dbReference type="Google" id="ProtNLM"/>
    </source>
</evidence>
<feature type="transmembrane region" description="Helical" evidence="1">
    <location>
        <begin position="151"/>
        <end position="174"/>
    </location>
</feature>
<feature type="transmembrane region" description="Helical" evidence="1">
    <location>
        <begin position="194"/>
        <end position="218"/>
    </location>
</feature>
<evidence type="ECO:0000256" key="1">
    <source>
        <dbReference type="SAM" id="Phobius"/>
    </source>
</evidence>